<name>A0A9P4NUM7_9PEZI</name>
<gene>
    <name evidence="1" type="ORF">EJ08DRAFT_696208</name>
</gene>
<dbReference type="AlphaFoldDB" id="A0A9P4NUM7"/>
<reference evidence="1" key="1">
    <citation type="journal article" date="2020" name="Stud. Mycol.">
        <title>101 Dothideomycetes genomes: a test case for predicting lifestyles and emergence of pathogens.</title>
        <authorList>
            <person name="Haridas S."/>
            <person name="Albert R."/>
            <person name="Binder M."/>
            <person name="Bloem J."/>
            <person name="Labutti K."/>
            <person name="Salamov A."/>
            <person name="Andreopoulos B."/>
            <person name="Baker S."/>
            <person name="Barry K."/>
            <person name="Bills G."/>
            <person name="Bluhm B."/>
            <person name="Cannon C."/>
            <person name="Castanera R."/>
            <person name="Culley D."/>
            <person name="Daum C."/>
            <person name="Ezra D."/>
            <person name="Gonzalez J."/>
            <person name="Henrissat B."/>
            <person name="Kuo A."/>
            <person name="Liang C."/>
            <person name="Lipzen A."/>
            <person name="Lutzoni F."/>
            <person name="Magnuson J."/>
            <person name="Mondo S."/>
            <person name="Nolan M."/>
            <person name="Ohm R."/>
            <person name="Pangilinan J."/>
            <person name="Park H.-J."/>
            <person name="Ramirez L."/>
            <person name="Alfaro M."/>
            <person name="Sun H."/>
            <person name="Tritt A."/>
            <person name="Yoshinaga Y."/>
            <person name="Zwiers L.-H."/>
            <person name="Turgeon B."/>
            <person name="Goodwin S."/>
            <person name="Spatafora J."/>
            <person name="Crous P."/>
            <person name="Grigoriev I."/>
        </authorList>
    </citation>
    <scope>NUCLEOTIDE SEQUENCE</scope>
    <source>
        <strain evidence="1">CBS 130266</strain>
    </source>
</reference>
<organism evidence="1 2">
    <name type="scientific">Tothia fuscella</name>
    <dbReference type="NCBI Taxonomy" id="1048955"/>
    <lineage>
        <taxon>Eukaryota</taxon>
        <taxon>Fungi</taxon>
        <taxon>Dikarya</taxon>
        <taxon>Ascomycota</taxon>
        <taxon>Pezizomycotina</taxon>
        <taxon>Dothideomycetes</taxon>
        <taxon>Pleosporomycetidae</taxon>
        <taxon>Venturiales</taxon>
        <taxon>Cylindrosympodiaceae</taxon>
        <taxon>Tothia</taxon>
    </lineage>
</organism>
<accession>A0A9P4NUM7</accession>
<dbReference type="Proteomes" id="UP000800235">
    <property type="component" value="Unassembled WGS sequence"/>
</dbReference>
<proteinExistence type="predicted"/>
<evidence type="ECO:0000313" key="2">
    <source>
        <dbReference type="Proteomes" id="UP000800235"/>
    </source>
</evidence>
<evidence type="ECO:0000313" key="1">
    <source>
        <dbReference type="EMBL" id="KAF2431728.1"/>
    </source>
</evidence>
<sequence>MANGTRSFLTKLPQELRLQIFSHLGYTDTNAFLKSALLPEYRNVRICYEERRVSWDLLHPDRVKVETICRVTQNGEDRFKHWWQLTGESFTMRYDMIRDDTGEERPRQIFQNTSGVYPTTVLPRANSSLANELYEILYKNAKLTLTGEALDGVEGMGFFKHFTFDGPTGGAPFDSQDLMGFEDAYLLRHIRRVCFQQGLRLPGDYIGRLRTKFGVDDTWSWKLLDSIVQYAIAIWDCQDRQEEIDTKTEKSLREMEWVEREALKFMRGRNGYYASGVPKYQDEDEDIPADLLKV</sequence>
<dbReference type="EMBL" id="MU007030">
    <property type="protein sequence ID" value="KAF2431728.1"/>
    <property type="molecule type" value="Genomic_DNA"/>
</dbReference>
<keyword evidence="2" id="KW-1185">Reference proteome</keyword>
<protein>
    <submittedName>
        <fullName evidence="1">Uncharacterized protein</fullName>
    </submittedName>
</protein>
<comment type="caution">
    <text evidence="1">The sequence shown here is derived from an EMBL/GenBank/DDBJ whole genome shotgun (WGS) entry which is preliminary data.</text>
</comment>